<organism evidence="1 2">
    <name type="scientific">Propioniciclava soli</name>
    <dbReference type="NCBI Taxonomy" id="2775081"/>
    <lineage>
        <taxon>Bacteria</taxon>
        <taxon>Bacillati</taxon>
        <taxon>Actinomycetota</taxon>
        <taxon>Actinomycetes</taxon>
        <taxon>Propionibacteriales</taxon>
        <taxon>Propionibacteriaceae</taxon>
        <taxon>Propioniciclava</taxon>
    </lineage>
</organism>
<reference evidence="1 2" key="1">
    <citation type="journal article" date="2023" name="Environ Microbiome">
        <title>A coral-associated actinobacterium mitigates coral bleaching under heat stress.</title>
        <authorList>
            <person name="Li J."/>
            <person name="Zou Y."/>
            <person name="Li Q."/>
            <person name="Zhang J."/>
            <person name="Bourne D.G."/>
            <person name="Lyu Y."/>
            <person name="Liu C."/>
            <person name="Zhang S."/>
        </authorList>
    </citation>
    <scope>NUCLEOTIDE SEQUENCE [LARGE SCALE GENOMIC DNA]</scope>
    <source>
        <strain evidence="1 2">SCSIO 13291</strain>
    </source>
</reference>
<sequence length="363" mass="40256">MAYTPILDAVLSTWSTARFATFANVMDRASESDKGRAPHVAFETVWVSDGHPFDHLGAAEVLAAERRSVGDVEILKLADDEGPWQVVALPTVHDGVFHLASGVPTTHARWKKVVRWVASARDVSRCFLDHRDFRAFGHQLQQFGEVEVVTATGRSTRDQSSLFRGFPPVTGSLRPRPEEVVEEFERNSAYVRSWVLRVGDELNFHLRRVAGATFYSGRYRLFEDQVLAPLAEAAAARRALLTGRQRRRSVPVVPLSVVLAEDVFNSREDTGLLVDLAQGMTDMSMAVFHRNPYLHFVLTDEGDGSNFDVMVTVPDVVNVYPGFRASPASLARVTGRIAEAFGAIRIEQAEPRPKVSLTDLVEA</sequence>
<gene>
    <name evidence="1" type="ORF">PCC79_07465</name>
</gene>
<dbReference type="EMBL" id="CP115965">
    <property type="protein sequence ID" value="WZX00014.1"/>
    <property type="molecule type" value="Genomic_DNA"/>
</dbReference>
<accession>A0ABZ3CB72</accession>
<proteinExistence type="predicted"/>
<protein>
    <submittedName>
        <fullName evidence="1">Uncharacterized protein</fullName>
    </submittedName>
</protein>
<keyword evidence="2" id="KW-1185">Reference proteome</keyword>
<evidence type="ECO:0000313" key="2">
    <source>
        <dbReference type="Proteomes" id="UP001434337"/>
    </source>
</evidence>
<evidence type="ECO:0000313" key="1">
    <source>
        <dbReference type="EMBL" id="WZX00014.1"/>
    </source>
</evidence>
<name>A0ABZ3CB72_9ACTN</name>
<dbReference type="Proteomes" id="UP001434337">
    <property type="component" value="Chromosome"/>
</dbReference>
<dbReference type="RefSeq" id="WP_342373435.1">
    <property type="nucleotide sequence ID" value="NZ_CP115965.1"/>
</dbReference>